<comment type="caution">
    <text evidence="3">The sequence shown here is derived from an EMBL/GenBank/DDBJ whole genome shotgun (WGS) entry which is preliminary data.</text>
</comment>
<dbReference type="Pfam" id="PF00652">
    <property type="entry name" value="Ricin_B_lectin"/>
    <property type="match status" value="1"/>
</dbReference>
<feature type="compositionally biased region" description="Low complexity" evidence="1">
    <location>
        <begin position="332"/>
        <end position="372"/>
    </location>
</feature>
<dbReference type="SUPFAM" id="SSF88946">
    <property type="entry name" value="Sigma2 domain of RNA polymerase sigma factors"/>
    <property type="match status" value="1"/>
</dbReference>
<accession>A0ABS1NF96</accession>
<evidence type="ECO:0000313" key="4">
    <source>
        <dbReference type="Proteomes" id="UP000634229"/>
    </source>
</evidence>
<dbReference type="EMBL" id="JAERRF010000010">
    <property type="protein sequence ID" value="MBL1098736.1"/>
    <property type="molecule type" value="Genomic_DNA"/>
</dbReference>
<organism evidence="3 4">
    <name type="scientific">Streptomyces coffeae</name>
    <dbReference type="NCBI Taxonomy" id="621382"/>
    <lineage>
        <taxon>Bacteria</taxon>
        <taxon>Bacillati</taxon>
        <taxon>Actinomycetota</taxon>
        <taxon>Actinomycetes</taxon>
        <taxon>Kitasatosporales</taxon>
        <taxon>Streptomycetaceae</taxon>
        <taxon>Streptomyces</taxon>
    </lineage>
</organism>
<dbReference type="PROSITE" id="PS50231">
    <property type="entry name" value="RICIN_B_LECTIN"/>
    <property type="match status" value="1"/>
</dbReference>
<gene>
    <name evidence="3" type="ORF">JK363_19125</name>
</gene>
<feature type="region of interest" description="Disordered" evidence="1">
    <location>
        <begin position="324"/>
        <end position="383"/>
    </location>
</feature>
<evidence type="ECO:0000256" key="1">
    <source>
        <dbReference type="SAM" id="MobiDB-lite"/>
    </source>
</evidence>
<protein>
    <submittedName>
        <fullName evidence="3">Ricin-type beta-trefoil lectin domain protein</fullName>
    </submittedName>
</protein>
<sequence length="505" mass="53986">MPSSEHPPAYAELSDARLVEFIRAGAPSPHPAAQELRRRHLPRVLDYARLCARDEWSAEQLAARAFTLALRQIFQTEEPGAPWRHRMLTLVHEAAADWATSRSRDRLDAAYAAHLDAGSGSEPDRFPLVRGFAALPPATRTLLWHTLVEGESDTTVARYTGRRPADLPRLTDRARETYRELCLRSYLERDADEECRGFGRILEVAARRADTPHTTELPDHLTDCSGCAAVLSGLVELEKRPRPLVAAALLGWAAERYLPDTPASATTALVPVATGTVEPARSAAPPSAPARRVFQPPFTRAASLVLSSAVVMVAAITGIAAATQGNGDAGRARGAATATPFPSAPASSPSASASPSPSRTPSTAPPSDATAEPPSPTPTGPFTTVVNAATGQCLDVQGAFFNGADVITGACRPGAATQKWRLDPDGLLRNSANPGFCLDTRGRITKGIGLRTCERTLDLLFFFDERGRLRPQLASDHAVVPSDKAAGFLSYAPLTTDTRQRWSSG</sequence>
<proteinExistence type="predicted"/>
<dbReference type="Proteomes" id="UP000634229">
    <property type="component" value="Unassembled WGS sequence"/>
</dbReference>
<reference evidence="3 4" key="1">
    <citation type="submission" date="2021-01" db="EMBL/GenBank/DDBJ databases">
        <title>WGS of actinomycetes isolated from Thailand.</title>
        <authorList>
            <person name="Thawai C."/>
        </authorList>
    </citation>
    <scope>NUCLEOTIDE SEQUENCE [LARGE SCALE GENOMIC DNA]</scope>
    <source>
        <strain evidence="3 4">CA1R205</strain>
    </source>
</reference>
<dbReference type="InterPro" id="IPR035992">
    <property type="entry name" value="Ricin_B-like_lectins"/>
</dbReference>
<dbReference type="InterPro" id="IPR000772">
    <property type="entry name" value="Ricin_B_lectin"/>
</dbReference>
<dbReference type="RefSeq" id="WP_201876145.1">
    <property type="nucleotide sequence ID" value="NZ_JAERRF010000010.1"/>
</dbReference>
<name>A0ABS1NF96_9ACTN</name>
<evidence type="ECO:0000313" key="3">
    <source>
        <dbReference type="EMBL" id="MBL1098736.1"/>
    </source>
</evidence>
<dbReference type="InterPro" id="IPR013325">
    <property type="entry name" value="RNA_pol_sigma_r2"/>
</dbReference>
<feature type="domain" description="Ricin B lectin" evidence="2">
    <location>
        <begin position="379"/>
        <end position="505"/>
    </location>
</feature>
<evidence type="ECO:0000259" key="2">
    <source>
        <dbReference type="SMART" id="SM00458"/>
    </source>
</evidence>
<dbReference type="Gene3D" id="2.80.10.50">
    <property type="match status" value="1"/>
</dbReference>
<keyword evidence="4" id="KW-1185">Reference proteome</keyword>
<dbReference type="SMART" id="SM00458">
    <property type="entry name" value="RICIN"/>
    <property type="match status" value="1"/>
</dbReference>
<dbReference type="SUPFAM" id="SSF50370">
    <property type="entry name" value="Ricin B-like lectins"/>
    <property type="match status" value="1"/>
</dbReference>